<evidence type="ECO:0000313" key="2">
    <source>
        <dbReference type="EMBL" id="OSX79536.1"/>
    </source>
</evidence>
<reference evidence="2 3" key="1">
    <citation type="submission" date="2017-03" db="EMBL/GenBank/DDBJ databases">
        <title>WGS assembly of Porphyra umbilicalis.</title>
        <authorList>
            <person name="Brawley S.H."/>
            <person name="Blouin N.A."/>
            <person name="Ficko-Blean E."/>
            <person name="Wheeler G.L."/>
            <person name="Lohr M."/>
            <person name="Goodson H.V."/>
            <person name="Jenkins J.W."/>
            <person name="Blaby-Haas C.E."/>
            <person name="Helliwell K.E."/>
            <person name="Chan C."/>
            <person name="Marriage T."/>
            <person name="Bhattacharya D."/>
            <person name="Klein A.S."/>
            <person name="Badis Y."/>
            <person name="Brodie J."/>
            <person name="Cao Y."/>
            <person name="Collen J."/>
            <person name="Dittami S.M."/>
            <person name="Gachon C.M."/>
            <person name="Green B.R."/>
            <person name="Karpowicz S."/>
            <person name="Kim J.W."/>
            <person name="Kudahl U."/>
            <person name="Lin S."/>
            <person name="Michel G."/>
            <person name="Mittag M."/>
            <person name="Olson B.J."/>
            <person name="Pangilinan J."/>
            <person name="Peng Y."/>
            <person name="Qiu H."/>
            <person name="Shu S."/>
            <person name="Singer J.T."/>
            <person name="Smith A.G."/>
            <person name="Sprecher B.N."/>
            <person name="Wagner V."/>
            <person name="Wang W."/>
            <person name="Wang Z.-Y."/>
            <person name="Yan J."/>
            <person name="Yarish C."/>
            <person name="Zoeuner-Riek S."/>
            <person name="Zhuang Y."/>
            <person name="Zou Y."/>
            <person name="Lindquist E.A."/>
            <person name="Grimwood J."/>
            <person name="Barry K."/>
            <person name="Rokhsar D.S."/>
            <person name="Schmutz J."/>
            <person name="Stiller J.W."/>
            <person name="Grossman A.R."/>
            <person name="Prochnik S.E."/>
        </authorList>
    </citation>
    <scope>NUCLEOTIDE SEQUENCE [LARGE SCALE GENOMIC DNA]</scope>
    <source>
        <strain evidence="2">4086291</strain>
    </source>
</reference>
<feature type="compositionally biased region" description="Polar residues" evidence="1">
    <location>
        <begin position="47"/>
        <end position="61"/>
    </location>
</feature>
<evidence type="ECO:0000256" key="1">
    <source>
        <dbReference type="SAM" id="MobiDB-lite"/>
    </source>
</evidence>
<proteinExistence type="predicted"/>
<sequence>MNRCKAACGTGIMEPCRVRGGPAMTEACAGTASISAGRFFEEPPSKNGVSSASALRQNQRR</sequence>
<gene>
    <name evidence="2" type="ORF">BU14_0075s0026</name>
</gene>
<dbReference type="Proteomes" id="UP000218209">
    <property type="component" value="Unassembled WGS sequence"/>
</dbReference>
<evidence type="ECO:0000313" key="3">
    <source>
        <dbReference type="Proteomes" id="UP000218209"/>
    </source>
</evidence>
<organism evidence="2 3">
    <name type="scientific">Porphyra umbilicalis</name>
    <name type="common">Purple laver</name>
    <name type="synonym">Red alga</name>
    <dbReference type="NCBI Taxonomy" id="2786"/>
    <lineage>
        <taxon>Eukaryota</taxon>
        <taxon>Rhodophyta</taxon>
        <taxon>Bangiophyceae</taxon>
        <taxon>Bangiales</taxon>
        <taxon>Bangiaceae</taxon>
        <taxon>Porphyra</taxon>
    </lineage>
</organism>
<keyword evidence="3" id="KW-1185">Reference proteome</keyword>
<protein>
    <submittedName>
        <fullName evidence="2">Uncharacterized protein</fullName>
    </submittedName>
</protein>
<name>A0A1X6PFL4_PORUM</name>
<feature type="region of interest" description="Disordered" evidence="1">
    <location>
        <begin position="39"/>
        <end position="61"/>
    </location>
</feature>
<accession>A0A1X6PFL4</accession>
<dbReference type="AlphaFoldDB" id="A0A1X6PFL4"/>
<dbReference type="EMBL" id="KV918789">
    <property type="protein sequence ID" value="OSX79536.1"/>
    <property type="molecule type" value="Genomic_DNA"/>
</dbReference>